<dbReference type="Proteomes" id="UP001302349">
    <property type="component" value="Chromosome"/>
</dbReference>
<accession>A0ABZ0IYW3</accession>
<dbReference type="RefSeq" id="WP_317492309.1">
    <property type="nucleotide sequence ID" value="NZ_CP136051.1"/>
</dbReference>
<proteinExistence type="predicted"/>
<keyword evidence="2" id="KW-1185">Reference proteome</keyword>
<protein>
    <submittedName>
        <fullName evidence="1">Uncharacterized protein</fullName>
    </submittedName>
</protein>
<evidence type="ECO:0000313" key="2">
    <source>
        <dbReference type="Proteomes" id="UP001302349"/>
    </source>
</evidence>
<organism evidence="1 2">
    <name type="scientific">Imperialibacter roseus</name>
    <dbReference type="NCBI Taxonomy" id="1324217"/>
    <lineage>
        <taxon>Bacteria</taxon>
        <taxon>Pseudomonadati</taxon>
        <taxon>Bacteroidota</taxon>
        <taxon>Cytophagia</taxon>
        <taxon>Cytophagales</taxon>
        <taxon>Flammeovirgaceae</taxon>
        <taxon>Imperialibacter</taxon>
    </lineage>
</organism>
<dbReference type="EMBL" id="CP136051">
    <property type="protein sequence ID" value="WOK09702.1"/>
    <property type="molecule type" value="Genomic_DNA"/>
</dbReference>
<reference evidence="1 2" key="1">
    <citation type="journal article" date="2023" name="Microbiol. Resour. Announc.">
        <title>Complete Genome Sequence of Imperialibacter roseus strain P4T.</title>
        <authorList>
            <person name="Tizabi D.R."/>
            <person name="Bachvaroff T."/>
            <person name="Hill R.T."/>
        </authorList>
    </citation>
    <scope>NUCLEOTIDE SEQUENCE [LARGE SCALE GENOMIC DNA]</scope>
    <source>
        <strain evidence="1 2">P4T</strain>
    </source>
</reference>
<gene>
    <name evidence="1" type="ORF">RT717_13750</name>
</gene>
<evidence type="ECO:0000313" key="1">
    <source>
        <dbReference type="EMBL" id="WOK09702.1"/>
    </source>
</evidence>
<sequence length="60" mass="6410">MKVHTINANSAELVIEAIKEALVPHFCVGSDGSLNPEAAQVVNHGKLELNLSMDKIAQLT</sequence>
<name>A0ABZ0IYW3_9BACT</name>